<dbReference type="SUPFAM" id="SSF103481">
    <property type="entry name" value="Multidrug resistance efflux transporter EmrE"/>
    <property type="match status" value="1"/>
</dbReference>
<dbReference type="PANTHER" id="PTHR22911">
    <property type="entry name" value="ACYL-MALONYL CONDENSING ENZYME-RELATED"/>
    <property type="match status" value="1"/>
</dbReference>
<evidence type="ECO:0000256" key="6">
    <source>
        <dbReference type="SAM" id="Phobius"/>
    </source>
</evidence>
<dbReference type="PANTHER" id="PTHR22911:SF6">
    <property type="entry name" value="SOLUTE CARRIER FAMILY 35 MEMBER G1"/>
    <property type="match status" value="1"/>
</dbReference>
<dbReference type="InterPro" id="IPR000620">
    <property type="entry name" value="EamA_dom"/>
</dbReference>
<feature type="domain" description="EamA" evidence="7">
    <location>
        <begin position="44"/>
        <end position="201"/>
    </location>
</feature>
<feature type="compositionally biased region" description="Basic and acidic residues" evidence="5">
    <location>
        <begin position="14"/>
        <end position="27"/>
    </location>
</feature>
<evidence type="ECO:0000256" key="3">
    <source>
        <dbReference type="ARBA" id="ARBA00022989"/>
    </source>
</evidence>
<feature type="compositionally biased region" description="Basic and acidic residues" evidence="5">
    <location>
        <begin position="438"/>
        <end position="447"/>
    </location>
</feature>
<comment type="subcellular location">
    <subcellularLocation>
        <location evidence="1">Membrane</location>
        <topology evidence="1">Multi-pass membrane protein</topology>
    </subcellularLocation>
</comment>
<evidence type="ECO:0000256" key="1">
    <source>
        <dbReference type="ARBA" id="ARBA00004141"/>
    </source>
</evidence>
<feature type="transmembrane region" description="Helical" evidence="6">
    <location>
        <begin position="42"/>
        <end position="61"/>
    </location>
</feature>
<feature type="transmembrane region" description="Helical" evidence="6">
    <location>
        <begin position="227"/>
        <end position="249"/>
    </location>
</feature>
<feature type="transmembrane region" description="Helical" evidence="6">
    <location>
        <begin position="261"/>
        <end position="284"/>
    </location>
</feature>
<keyword evidence="4 6" id="KW-0472">Membrane</keyword>
<organism evidence="8">
    <name type="scientific">Chromera velia CCMP2878</name>
    <dbReference type="NCBI Taxonomy" id="1169474"/>
    <lineage>
        <taxon>Eukaryota</taxon>
        <taxon>Sar</taxon>
        <taxon>Alveolata</taxon>
        <taxon>Colpodellida</taxon>
        <taxon>Chromeraceae</taxon>
        <taxon>Chromera</taxon>
    </lineage>
</organism>
<evidence type="ECO:0000256" key="2">
    <source>
        <dbReference type="ARBA" id="ARBA00022692"/>
    </source>
</evidence>
<dbReference type="Pfam" id="PF00892">
    <property type="entry name" value="EamA"/>
    <property type="match status" value="1"/>
</dbReference>
<evidence type="ECO:0000259" key="7">
    <source>
        <dbReference type="Pfam" id="PF00892"/>
    </source>
</evidence>
<protein>
    <recommendedName>
        <fullName evidence="7">EamA domain-containing protein</fullName>
    </recommendedName>
</protein>
<sequence>MNGVQFEGDGDEVESVKVRREGPEKKKRAECAPRTVKALRSLGGLLCASLGAVTFALMSLAGELAARHIRNPFVIVTVRGAVQAVLGVAVFVVQKAWEVYRKRRRQKWGGREEVVGVGSLLGPPNRRELIYLWGGRALLGGMSANVYIFLLTQLPLADVSSLNSLIPILAALLGRLWLRERLHWLTWLAGVLTVVGALIIASPPFLAPVLSPLGLEPSGLDAMDRPVLSRPAAVALAVLRSLAGATDLVCVRKIRHVPMCVLVFAHGASACLIAVIVMLSWSVMRPSISELSGVPLWEGWGMSVLMGGCAFGAQAFFTVSLMLEKAGPAAFAMVLDVPISFVLQKEIMATGLGAGSLVGGSLIVVSVLLLFAVKLYCSPPSPPGSASEAPGSSTLDEESRGGEAEREGERRDGTKLSGREVLVSSRHEGRDPTAAPPLREDDSNSLE</sequence>
<feature type="region of interest" description="Disordered" evidence="5">
    <location>
        <begin position="1"/>
        <end position="27"/>
    </location>
</feature>
<feature type="transmembrane region" description="Helical" evidence="6">
    <location>
        <begin position="162"/>
        <end position="178"/>
    </location>
</feature>
<dbReference type="InterPro" id="IPR037185">
    <property type="entry name" value="EmrE-like"/>
</dbReference>
<feature type="compositionally biased region" description="Low complexity" evidence="5">
    <location>
        <begin position="384"/>
        <end position="393"/>
    </location>
</feature>
<dbReference type="EMBL" id="CDMZ01004866">
    <property type="protein sequence ID" value="CEM51149.1"/>
    <property type="molecule type" value="Genomic_DNA"/>
</dbReference>
<keyword evidence="3 6" id="KW-1133">Transmembrane helix</keyword>
<dbReference type="Gene3D" id="1.10.3730.20">
    <property type="match status" value="1"/>
</dbReference>
<dbReference type="GO" id="GO:0016020">
    <property type="term" value="C:membrane"/>
    <property type="evidence" value="ECO:0007669"/>
    <property type="project" value="UniProtKB-SubCell"/>
</dbReference>
<accession>A0A0G4I2I4</accession>
<evidence type="ECO:0000256" key="5">
    <source>
        <dbReference type="SAM" id="MobiDB-lite"/>
    </source>
</evidence>
<gene>
    <name evidence="8" type="ORF">Cvel_10420</name>
</gene>
<proteinExistence type="predicted"/>
<feature type="transmembrane region" description="Helical" evidence="6">
    <location>
        <begin position="304"/>
        <end position="323"/>
    </location>
</feature>
<feature type="transmembrane region" description="Helical" evidence="6">
    <location>
        <begin position="185"/>
        <end position="207"/>
    </location>
</feature>
<feature type="region of interest" description="Disordered" evidence="5">
    <location>
        <begin position="382"/>
        <end position="447"/>
    </location>
</feature>
<dbReference type="PhylomeDB" id="A0A0G4I2I4"/>
<feature type="transmembrane region" description="Helical" evidence="6">
    <location>
        <begin position="73"/>
        <end position="97"/>
    </location>
</feature>
<dbReference type="AlphaFoldDB" id="A0A0G4I2I4"/>
<evidence type="ECO:0000256" key="4">
    <source>
        <dbReference type="ARBA" id="ARBA00023136"/>
    </source>
</evidence>
<feature type="compositionally biased region" description="Basic and acidic residues" evidence="5">
    <location>
        <begin position="397"/>
        <end position="418"/>
    </location>
</feature>
<dbReference type="VEuPathDB" id="CryptoDB:Cvel_10420"/>
<feature type="transmembrane region" description="Helical" evidence="6">
    <location>
        <begin position="352"/>
        <end position="373"/>
    </location>
</feature>
<feature type="transmembrane region" description="Helical" evidence="6">
    <location>
        <begin position="129"/>
        <end position="150"/>
    </location>
</feature>
<name>A0A0G4I2I4_9ALVE</name>
<evidence type="ECO:0000313" key="8">
    <source>
        <dbReference type="EMBL" id="CEM51149.1"/>
    </source>
</evidence>
<keyword evidence="2 6" id="KW-0812">Transmembrane</keyword>
<reference evidence="8" key="1">
    <citation type="submission" date="2014-11" db="EMBL/GenBank/DDBJ databases">
        <authorList>
            <person name="Otto D Thomas"/>
            <person name="Naeem Raeece"/>
        </authorList>
    </citation>
    <scope>NUCLEOTIDE SEQUENCE</scope>
</reference>